<organism evidence="2">
    <name type="scientific">Anguilla anguilla</name>
    <name type="common">European freshwater eel</name>
    <name type="synonym">Muraena anguilla</name>
    <dbReference type="NCBI Taxonomy" id="7936"/>
    <lineage>
        <taxon>Eukaryota</taxon>
        <taxon>Metazoa</taxon>
        <taxon>Chordata</taxon>
        <taxon>Craniata</taxon>
        <taxon>Vertebrata</taxon>
        <taxon>Euteleostomi</taxon>
        <taxon>Actinopterygii</taxon>
        <taxon>Neopterygii</taxon>
        <taxon>Teleostei</taxon>
        <taxon>Anguilliformes</taxon>
        <taxon>Anguillidae</taxon>
        <taxon>Anguilla</taxon>
    </lineage>
</organism>
<dbReference type="EMBL" id="GBXM01042118">
    <property type="protein sequence ID" value="JAH66459.1"/>
    <property type="molecule type" value="Transcribed_RNA"/>
</dbReference>
<accession>A0A0E9UKU3</accession>
<proteinExistence type="predicted"/>
<reference evidence="2" key="1">
    <citation type="submission" date="2014-11" db="EMBL/GenBank/DDBJ databases">
        <authorList>
            <person name="Amaro Gonzalez C."/>
        </authorList>
    </citation>
    <scope>NUCLEOTIDE SEQUENCE</scope>
</reference>
<feature type="compositionally biased region" description="Polar residues" evidence="1">
    <location>
        <begin position="16"/>
        <end position="26"/>
    </location>
</feature>
<protein>
    <submittedName>
        <fullName evidence="2">Uncharacterized protein</fullName>
    </submittedName>
</protein>
<name>A0A0E9UKU3_ANGAN</name>
<dbReference type="AlphaFoldDB" id="A0A0E9UKU3"/>
<evidence type="ECO:0000313" key="2">
    <source>
        <dbReference type="EMBL" id="JAH66459.1"/>
    </source>
</evidence>
<sequence length="44" mass="4745">MPPTGSFPHESFSAALPSTKSSACNPQRSKYIRTSLTPMSVSLF</sequence>
<reference evidence="2" key="2">
    <citation type="journal article" date="2015" name="Fish Shellfish Immunol.">
        <title>Early steps in the European eel (Anguilla anguilla)-Vibrio vulnificus interaction in the gills: Role of the RtxA13 toxin.</title>
        <authorList>
            <person name="Callol A."/>
            <person name="Pajuelo D."/>
            <person name="Ebbesson L."/>
            <person name="Teles M."/>
            <person name="MacKenzie S."/>
            <person name="Amaro C."/>
        </authorList>
    </citation>
    <scope>NUCLEOTIDE SEQUENCE</scope>
</reference>
<feature type="region of interest" description="Disordered" evidence="1">
    <location>
        <begin position="1"/>
        <end position="26"/>
    </location>
</feature>
<evidence type="ECO:0000256" key="1">
    <source>
        <dbReference type="SAM" id="MobiDB-lite"/>
    </source>
</evidence>